<dbReference type="eggNOG" id="ENOG502ZQ5C">
    <property type="taxonomic scope" value="Bacteria"/>
</dbReference>
<proteinExistence type="predicted"/>
<dbReference type="InterPro" id="IPR021409">
    <property type="entry name" value="DUF3047"/>
</dbReference>
<protein>
    <recommendedName>
        <fullName evidence="3">DUF3047 domain-containing protein</fullName>
    </recommendedName>
</protein>
<keyword evidence="2" id="KW-1185">Reference proteome</keyword>
<evidence type="ECO:0008006" key="3">
    <source>
        <dbReference type="Google" id="ProtNLM"/>
    </source>
</evidence>
<name>C8WZ49_DESRD</name>
<dbReference type="KEGG" id="drt:Dret_0022"/>
<dbReference type="HOGENOM" id="CLU_077139_0_0_7"/>
<evidence type="ECO:0000313" key="1">
    <source>
        <dbReference type="EMBL" id="ACV67324.1"/>
    </source>
</evidence>
<sequence>MSAACAVLLALGPAPVKAQSELREDFASLKRWRPLFFDNIDAHSTYSIEHNASSSWLRGVADNSASALVSTEHFNPYEFPHLSWRWKVSNVYQKGDATSKSGDDYPLRVYVLFEYDPSTASGWQKIKYGLAKAVYGDYPPDSTLNYIWANQPHDARVLINAYTDRARMIPLRQGTRDVGKWVDESVHIIEDYREAFGESPPANATLAVMSDADNTGERAIGFIDYLRLSP</sequence>
<accession>C8WZ49</accession>
<dbReference type="AlphaFoldDB" id="C8WZ49"/>
<evidence type="ECO:0000313" key="2">
    <source>
        <dbReference type="Proteomes" id="UP000001052"/>
    </source>
</evidence>
<organism evidence="1 2">
    <name type="scientific">Desulfohalobium retbaense (strain ATCC 49708 / DSM 5692 / JCM 16813 / HR100)</name>
    <dbReference type="NCBI Taxonomy" id="485915"/>
    <lineage>
        <taxon>Bacteria</taxon>
        <taxon>Pseudomonadati</taxon>
        <taxon>Thermodesulfobacteriota</taxon>
        <taxon>Desulfovibrionia</taxon>
        <taxon>Desulfovibrionales</taxon>
        <taxon>Desulfohalobiaceae</taxon>
        <taxon>Desulfohalobium</taxon>
    </lineage>
</organism>
<reference evidence="1 2" key="2">
    <citation type="journal article" date="2010" name="Stand. Genomic Sci.">
        <title>Complete genome sequence of Desulfohalobium retbaense type strain (HR(100)).</title>
        <authorList>
            <person name="Spring S."/>
            <person name="Nolan M."/>
            <person name="Lapidus A."/>
            <person name="Glavina Del Rio T."/>
            <person name="Copeland A."/>
            <person name="Tice H."/>
            <person name="Cheng J.F."/>
            <person name="Lucas S."/>
            <person name="Land M."/>
            <person name="Chen F."/>
            <person name="Bruce D."/>
            <person name="Goodwin L."/>
            <person name="Pitluck S."/>
            <person name="Ivanova N."/>
            <person name="Mavromatis K."/>
            <person name="Mikhailova N."/>
            <person name="Pati A."/>
            <person name="Chen A."/>
            <person name="Palaniappan K."/>
            <person name="Hauser L."/>
            <person name="Chang Y.J."/>
            <person name="Jeffries C.D."/>
            <person name="Munk C."/>
            <person name="Kiss H."/>
            <person name="Chain P."/>
            <person name="Han C."/>
            <person name="Brettin T."/>
            <person name="Detter J.C."/>
            <person name="Schuler E."/>
            <person name="Goker M."/>
            <person name="Rohde M."/>
            <person name="Bristow J."/>
            <person name="Eisen J.A."/>
            <person name="Markowitz V."/>
            <person name="Hugenholtz P."/>
            <person name="Kyrpides N.C."/>
            <person name="Klenk H.P."/>
        </authorList>
    </citation>
    <scope>NUCLEOTIDE SEQUENCE [LARGE SCALE GENOMIC DNA]</scope>
    <source>
        <strain evidence="1 2">DSM 5692</strain>
    </source>
</reference>
<reference evidence="2" key="1">
    <citation type="submission" date="2009-09" db="EMBL/GenBank/DDBJ databases">
        <title>The complete chromosome of Desulfohalobium retbaense DSM 5692.</title>
        <authorList>
            <consortium name="US DOE Joint Genome Institute (JGI-PGF)"/>
            <person name="Lucas S."/>
            <person name="Copeland A."/>
            <person name="Lapidus A."/>
            <person name="Glavina del Rio T."/>
            <person name="Dalin E."/>
            <person name="Tice H."/>
            <person name="Bruce D."/>
            <person name="Goodwin L."/>
            <person name="Pitluck S."/>
            <person name="Kyrpides N."/>
            <person name="Mavromatis K."/>
            <person name="Ivanova N."/>
            <person name="Mikhailova N."/>
            <person name="Munk A.C."/>
            <person name="Brettin T."/>
            <person name="Detter J.C."/>
            <person name="Han C."/>
            <person name="Tapia R."/>
            <person name="Larimer F."/>
            <person name="Land M."/>
            <person name="Hauser L."/>
            <person name="Markowitz V."/>
            <person name="Cheng J.-F."/>
            <person name="Hugenholtz P."/>
            <person name="Woyke T."/>
            <person name="Wu D."/>
            <person name="Spring S."/>
            <person name="Klenk H.-P."/>
            <person name="Eisen J.A."/>
        </authorList>
    </citation>
    <scope>NUCLEOTIDE SEQUENCE [LARGE SCALE GENOMIC DNA]</scope>
    <source>
        <strain evidence="2">DSM 5692</strain>
    </source>
</reference>
<dbReference type="STRING" id="485915.Dret_0022"/>
<gene>
    <name evidence="1" type="ordered locus">Dret_0022</name>
</gene>
<dbReference type="EMBL" id="CP001734">
    <property type="protein sequence ID" value="ACV67324.1"/>
    <property type="molecule type" value="Genomic_DNA"/>
</dbReference>
<dbReference type="Proteomes" id="UP000001052">
    <property type="component" value="Chromosome"/>
</dbReference>
<dbReference type="Pfam" id="PF11249">
    <property type="entry name" value="DUF3047"/>
    <property type="match status" value="1"/>
</dbReference>